<organism evidence="2 3">
    <name type="scientific">Nadsonia fulvescens var. elongata DSM 6958</name>
    <dbReference type="NCBI Taxonomy" id="857566"/>
    <lineage>
        <taxon>Eukaryota</taxon>
        <taxon>Fungi</taxon>
        <taxon>Dikarya</taxon>
        <taxon>Ascomycota</taxon>
        <taxon>Saccharomycotina</taxon>
        <taxon>Dipodascomycetes</taxon>
        <taxon>Dipodascales</taxon>
        <taxon>Dipodascales incertae sedis</taxon>
        <taxon>Nadsonia</taxon>
    </lineage>
</organism>
<feature type="region of interest" description="Disordered" evidence="1">
    <location>
        <begin position="71"/>
        <end position="105"/>
    </location>
</feature>
<dbReference type="Gene3D" id="6.10.250.3390">
    <property type="match status" value="1"/>
</dbReference>
<dbReference type="EMBL" id="KV454407">
    <property type="protein sequence ID" value="ODQ67622.1"/>
    <property type="molecule type" value="Genomic_DNA"/>
</dbReference>
<dbReference type="AlphaFoldDB" id="A0A1E3PRP4"/>
<proteinExistence type="predicted"/>
<sequence>MAATSSRNRRQAPTSIRIHASNSITNEQAEEILTSFIDSPASTLSTNANAGDMVRNEAILNQLKRVQRDLRGLPPLARTAAELPKKNRSKSLNEKSEVEAIEGGGVDVDMMDAEANMEPAVAPLLPDGTVDKEERKRLKKLRRAQEKKAKA</sequence>
<reference evidence="2 3" key="1">
    <citation type="journal article" date="2016" name="Proc. Natl. Acad. Sci. U.S.A.">
        <title>Comparative genomics of biotechnologically important yeasts.</title>
        <authorList>
            <person name="Riley R."/>
            <person name="Haridas S."/>
            <person name="Wolfe K.H."/>
            <person name="Lopes M.R."/>
            <person name="Hittinger C.T."/>
            <person name="Goeker M."/>
            <person name="Salamov A.A."/>
            <person name="Wisecaver J.H."/>
            <person name="Long T.M."/>
            <person name="Calvey C.H."/>
            <person name="Aerts A.L."/>
            <person name="Barry K.W."/>
            <person name="Choi C."/>
            <person name="Clum A."/>
            <person name="Coughlan A.Y."/>
            <person name="Deshpande S."/>
            <person name="Douglass A.P."/>
            <person name="Hanson S.J."/>
            <person name="Klenk H.-P."/>
            <person name="LaButti K.M."/>
            <person name="Lapidus A."/>
            <person name="Lindquist E.A."/>
            <person name="Lipzen A.M."/>
            <person name="Meier-Kolthoff J.P."/>
            <person name="Ohm R.A."/>
            <person name="Otillar R.P."/>
            <person name="Pangilinan J.L."/>
            <person name="Peng Y."/>
            <person name="Rokas A."/>
            <person name="Rosa C.A."/>
            <person name="Scheuner C."/>
            <person name="Sibirny A.A."/>
            <person name="Slot J.C."/>
            <person name="Stielow J.B."/>
            <person name="Sun H."/>
            <person name="Kurtzman C.P."/>
            <person name="Blackwell M."/>
            <person name="Grigoriev I.V."/>
            <person name="Jeffries T.W."/>
        </authorList>
    </citation>
    <scope>NUCLEOTIDE SEQUENCE [LARGE SCALE GENOMIC DNA]</scope>
    <source>
        <strain evidence="2 3">DSM 6958</strain>
    </source>
</reference>
<name>A0A1E3PRP4_9ASCO</name>
<evidence type="ECO:0000313" key="3">
    <source>
        <dbReference type="Proteomes" id="UP000095009"/>
    </source>
</evidence>
<dbReference type="InterPro" id="IPR013239">
    <property type="entry name" value="RNA_polI_Rpa14"/>
</dbReference>
<dbReference type="OrthoDB" id="4093689at2759"/>
<evidence type="ECO:0000256" key="1">
    <source>
        <dbReference type="SAM" id="MobiDB-lite"/>
    </source>
</evidence>
<protein>
    <submittedName>
        <fullName evidence="2">Uncharacterized protein</fullName>
    </submittedName>
</protein>
<dbReference type="Proteomes" id="UP000095009">
    <property type="component" value="Unassembled WGS sequence"/>
</dbReference>
<accession>A0A1E3PRP4</accession>
<gene>
    <name evidence="2" type="ORF">NADFUDRAFT_45681</name>
</gene>
<evidence type="ECO:0000313" key="2">
    <source>
        <dbReference type="EMBL" id="ODQ67622.1"/>
    </source>
</evidence>
<dbReference type="Pfam" id="PF08203">
    <property type="entry name" value="RNA_polI_A14"/>
    <property type="match status" value="1"/>
</dbReference>
<keyword evidence="3" id="KW-1185">Reference proteome</keyword>